<dbReference type="PANTHER" id="PTHR48090">
    <property type="entry name" value="UNDECAPRENYL-PHOSPHATE 4-DEOXY-4-FORMAMIDO-L-ARABINOSE TRANSFERASE-RELATED"/>
    <property type="match status" value="1"/>
</dbReference>
<evidence type="ECO:0000256" key="6">
    <source>
        <dbReference type="ARBA" id="ARBA00022989"/>
    </source>
</evidence>
<gene>
    <name evidence="10" type="ORF">A3A70_02505</name>
</gene>
<organism evidence="10 11">
    <name type="scientific">candidate division WWE3 bacterium RIFCSPLOWO2_01_FULL_42_11</name>
    <dbReference type="NCBI Taxonomy" id="1802627"/>
    <lineage>
        <taxon>Bacteria</taxon>
        <taxon>Katanobacteria</taxon>
    </lineage>
</organism>
<evidence type="ECO:0000256" key="8">
    <source>
        <dbReference type="SAM" id="Phobius"/>
    </source>
</evidence>
<dbReference type="GO" id="GO:0099621">
    <property type="term" value="F:undecaprenyl-phosphate 4-deoxy-4-formamido-L-arabinose transferase activity"/>
    <property type="evidence" value="ECO:0007669"/>
    <property type="project" value="TreeGrafter"/>
</dbReference>
<name>A0A1F4VQH0_UNCKA</name>
<comment type="caution">
    <text evidence="10">The sequence shown here is derived from an EMBL/GenBank/DDBJ whole genome shotgun (WGS) entry which is preliminary data.</text>
</comment>
<dbReference type="SUPFAM" id="SSF53448">
    <property type="entry name" value="Nucleotide-diphospho-sugar transferases"/>
    <property type="match status" value="1"/>
</dbReference>
<keyword evidence="1" id="KW-1003">Cell membrane</keyword>
<evidence type="ECO:0000256" key="5">
    <source>
        <dbReference type="ARBA" id="ARBA00022985"/>
    </source>
</evidence>
<feature type="domain" description="Glycosyltransferase 2-like" evidence="9">
    <location>
        <begin position="9"/>
        <end position="176"/>
    </location>
</feature>
<keyword evidence="5" id="KW-0448">Lipopolysaccharide biosynthesis</keyword>
<keyword evidence="4 8" id="KW-0812">Transmembrane</keyword>
<evidence type="ECO:0000256" key="7">
    <source>
        <dbReference type="ARBA" id="ARBA00023136"/>
    </source>
</evidence>
<evidence type="ECO:0000256" key="2">
    <source>
        <dbReference type="ARBA" id="ARBA00022676"/>
    </source>
</evidence>
<dbReference type="InterPro" id="IPR050256">
    <property type="entry name" value="Glycosyltransferase_2"/>
</dbReference>
<keyword evidence="7 8" id="KW-0472">Membrane</keyword>
<evidence type="ECO:0000313" key="11">
    <source>
        <dbReference type="Proteomes" id="UP000178964"/>
    </source>
</evidence>
<sequence>MSQNKLELSIVIPLFNEEKSIPILFRELSEVLEKLNKEYEVIIVDDGSTDGSWDELCKLHEKDNHFKAIKFRKNFGQTAAIQAGFDNAQGSIIVTLDSDLENDPKNIPLLLAKLDDGYDIVSGWRSKRWAEGIIPYIKRKLPSVTANLLISKMSGVKLHDTGCTLKAYRREVIEQIRLYGDMHRFIPAVANLYGARVTEVEVNYRTRRFGSSKYGFSRTLKVFLDIILIRFMLVFFTKPLQFFGTIGMLSASIGMLLGLYLTYIKLLGENIGERPLLQLASLLLVLGVQLVMMGILGEVIVRTYYESQGKKTYAISKKCPV</sequence>
<keyword evidence="2" id="KW-0328">Glycosyltransferase</keyword>
<dbReference type="EMBL" id="MEVK01000018">
    <property type="protein sequence ID" value="OGC59295.1"/>
    <property type="molecule type" value="Genomic_DNA"/>
</dbReference>
<dbReference type="Proteomes" id="UP000178964">
    <property type="component" value="Unassembled WGS sequence"/>
</dbReference>
<dbReference type="Gene3D" id="3.90.550.10">
    <property type="entry name" value="Spore Coat Polysaccharide Biosynthesis Protein SpsA, Chain A"/>
    <property type="match status" value="1"/>
</dbReference>
<keyword evidence="6 8" id="KW-1133">Transmembrane helix</keyword>
<dbReference type="InterPro" id="IPR029044">
    <property type="entry name" value="Nucleotide-diphossugar_trans"/>
</dbReference>
<proteinExistence type="predicted"/>
<evidence type="ECO:0000313" key="10">
    <source>
        <dbReference type="EMBL" id="OGC59295.1"/>
    </source>
</evidence>
<dbReference type="AlphaFoldDB" id="A0A1F4VQH0"/>
<evidence type="ECO:0000259" key="9">
    <source>
        <dbReference type="Pfam" id="PF00535"/>
    </source>
</evidence>
<evidence type="ECO:0000256" key="3">
    <source>
        <dbReference type="ARBA" id="ARBA00022679"/>
    </source>
</evidence>
<dbReference type="InterPro" id="IPR001173">
    <property type="entry name" value="Glyco_trans_2-like"/>
</dbReference>
<feature type="transmembrane region" description="Helical" evidence="8">
    <location>
        <begin position="215"/>
        <end position="236"/>
    </location>
</feature>
<dbReference type="GO" id="GO:0009103">
    <property type="term" value="P:lipopolysaccharide biosynthetic process"/>
    <property type="evidence" value="ECO:0007669"/>
    <property type="project" value="UniProtKB-KW"/>
</dbReference>
<dbReference type="PANTHER" id="PTHR48090:SF3">
    <property type="entry name" value="UNDECAPRENYL-PHOSPHATE 4-DEOXY-4-FORMAMIDO-L-ARABINOSE TRANSFERASE"/>
    <property type="match status" value="1"/>
</dbReference>
<evidence type="ECO:0000256" key="1">
    <source>
        <dbReference type="ARBA" id="ARBA00022475"/>
    </source>
</evidence>
<protein>
    <submittedName>
        <fullName evidence="10">Glycosyl transferase</fullName>
    </submittedName>
</protein>
<feature type="transmembrane region" description="Helical" evidence="8">
    <location>
        <begin position="276"/>
        <end position="296"/>
    </location>
</feature>
<dbReference type="STRING" id="1802627.A3A70_02505"/>
<keyword evidence="3 10" id="KW-0808">Transferase</keyword>
<dbReference type="CDD" id="cd04187">
    <property type="entry name" value="DPM1_like_bac"/>
    <property type="match status" value="1"/>
</dbReference>
<evidence type="ECO:0000256" key="4">
    <source>
        <dbReference type="ARBA" id="ARBA00022692"/>
    </source>
</evidence>
<dbReference type="Pfam" id="PF00535">
    <property type="entry name" value="Glycos_transf_2"/>
    <property type="match status" value="1"/>
</dbReference>
<dbReference type="GO" id="GO:0005886">
    <property type="term" value="C:plasma membrane"/>
    <property type="evidence" value="ECO:0007669"/>
    <property type="project" value="TreeGrafter"/>
</dbReference>
<reference evidence="10 11" key="1">
    <citation type="journal article" date="2016" name="Nat. Commun.">
        <title>Thousands of microbial genomes shed light on interconnected biogeochemical processes in an aquifer system.</title>
        <authorList>
            <person name="Anantharaman K."/>
            <person name="Brown C.T."/>
            <person name="Hug L.A."/>
            <person name="Sharon I."/>
            <person name="Castelle C.J."/>
            <person name="Probst A.J."/>
            <person name="Thomas B.C."/>
            <person name="Singh A."/>
            <person name="Wilkins M.J."/>
            <person name="Karaoz U."/>
            <person name="Brodie E.L."/>
            <person name="Williams K.H."/>
            <person name="Hubbard S.S."/>
            <person name="Banfield J.F."/>
        </authorList>
    </citation>
    <scope>NUCLEOTIDE SEQUENCE [LARGE SCALE GENOMIC DNA]</scope>
</reference>
<accession>A0A1F4VQH0</accession>
<feature type="transmembrane region" description="Helical" evidence="8">
    <location>
        <begin position="242"/>
        <end position="264"/>
    </location>
</feature>